<evidence type="ECO:0000313" key="4">
    <source>
        <dbReference type="Proteomes" id="UP000813423"/>
    </source>
</evidence>
<evidence type="ECO:0000256" key="1">
    <source>
        <dbReference type="ARBA" id="ARBA00004141"/>
    </source>
</evidence>
<dbReference type="GO" id="GO:0016020">
    <property type="term" value="C:membrane"/>
    <property type="evidence" value="ECO:0007669"/>
    <property type="project" value="UniProtKB-SubCell"/>
</dbReference>
<organism evidence="3 4">
    <name type="scientific">Aspergillus fumigatus</name>
    <name type="common">Neosartorya fumigata</name>
    <dbReference type="NCBI Taxonomy" id="746128"/>
    <lineage>
        <taxon>Eukaryota</taxon>
        <taxon>Fungi</taxon>
        <taxon>Dikarya</taxon>
        <taxon>Ascomycota</taxon>
        <taxon>Pezizomycotina</taxon>
        <taxon>Eurotiomycetes</taxon>
        <taxon>Eurotiomycetidae</taxon>
        <taxon>Eurotiales</taxon>
        <taxon>Aspergillaceae</taxon>
        <taxon>Aspergillus</taxon>
        <taxon>Aspergillus subgen. Fumigati</taxon>
    </lineage>
</organism>
<dbReference type="AlphaFoldDB" id="A0A8H4HVC2"/>
<dbReference type="InterPro" id="IPR020846">
    <property type="entry name" value="MFS_dom"/>
</dbReference>
<gene>
    <name evidence="3" type="ORF">KXV57_000993</name>
</gene>
<reference evidence="3" key="1">
    <citation type="submission" date="2021-08" db="EMBL/GenBank/DDBJ databases">
        <title>Global Aspergillus fumigatus from environmental and clinical sources.</title>
        <authorList>
            <person name="Barber A."/>
            <person name="Sae-Ong T."/>
        </authorList>
    </citation>
    <scope>NUCLEOTIDE SEQUENCE</scope>
    <source>
        <strain evidence="3">NRZ-2016-071</strain>
    </source>
</reference>
<accession>A0A8H4HVC2</accession>
<comment type="subcellular location">
    <subcellularLocation>
        <location evidence="1">Membrane</location>
        <topology evidence="1">Multi-pass membrane protein</topology>
    </subcellularLocation>
</comment>
<comment type="similarity">
    <text evidence="2">Belongs to the major facilitator superfamily. Monocarboxylate porter (TC 2.A.1.13) family.</text>
</comment>
<dbReference type="PROSITE" id="PS50850">
    <property type="entry name" value="MFS"/>
    <property type="match status" value="1"/>
</dbReference>
<dbReference type="Gene3D" id="1.20.1250.20">
    <property type="entry name" value="MFS general substrate transporter like domains"/>
    <property type="match status" value="2"/>
</dbReference>
<dbReference type="GO" id="GO:0022857">
    <property type="term" value="F:transmembrane transporter activity"/>
    <property type="evidence" value="ECO:0007669"/>
    <property type="project" value="InterPro"/>
</dbReference>
<evidence type="ECO:0000313" key="3">
    <source>
        <dbReference type="EMBL" id="KAH1897013.1"/>
    </source>
</evidence>
<name>A0A8H4HVC2_ASPFM</name>
<dbReference type="Pfam" id="PF07690">
    <property type="entry name" value="MFS_1"/>
    <property type="match status" value="1"/>
</dbReference>
<dbReference type="SUPFAM" id="SSF103473">
    <property type="entry name" value="MFS general substrate transporter"/>
    <property type="match status" value="1"/>
</dbReference>
<dbReference type="Proteomes" id="UP000813423">
    <property type="component" value="Unassembled WGS sequence"/>
</dbReference>
<sequence length="439" mass="46193">MTVAISNPAAPPVSARAYLSVIGGTCALLCTVGFVVAFGVFQGYYTEHLLRGMSEFDIPWIGSASIFLLYVSAPICGVLVDRFGPKVLLIAGSIGVLVAIFMISLCSQYYQIFLAQAVLLGISMGFVTWPPFAVVSRNLPHHRGLALGVITGGSSVGGIVWSIMIEELLTKRNLGFPWTVRVLGFTMLPLLAFACISITEPPKQSQPQPRPALEATVEGGSASPTPKPEYASLPLLRSTVFISICVGFGLAFLGLFNPFFYISSYAAGHGASAQTSSYMISIMNAATLFGRVIPGIVADRVGHYNVMIFVLLASGITSFCWTEVRSLTGLVIWSIAYGFSSGLASDSSVLIVANVKAILSLQGACAGKIATPQNQGKAIGFLQGSLAVTVLVGSPIGGQLLGHYGYLSLSMFTGATLVMGAVVMGYARLCLNRSVMVAV</sequence>
<protein>
    <submittedName>
        <fullName evidence="3">Uncharacterized protein</fullName>
    </submittedName>
</protein>
<dbReference type="EMBL" id="JAIBSC010000112">
    <property type="protein sequence ID" value="KAH1897013.1"/>
    <property type="molecule type" value="Genomic_DNA"/>
</dbReference>
<evidence type="ECO:0000256" key="2">
    <source>
        <dbReference type="ARBA" id="ARBA00006727"/>
    </source>
</evidence>
<dbReference type="PANTHER" id="PTHR11360">
    <property type="entry name" value="MONOCARBOXYLATE TRANSPORTER"/>
    <property type="match status" value="1"/>
</dbReference>
<dbReference type="InterPro" id="IPR036259">
    <property type="entry name" value="MFS_trans_sf"/>
</dbReference>
<dbReference type="PANTHER" id="PTHR11360:SF250">
    <property type="entry name" value="MFS-TYPE TRANSPORTER AFUA_1G00970"/>
    <property type="match status" value="1"/>
</dbReference>
<proteinExistence type="inferred from homology"/>
<dbReference type="InterPro" id="IPR011701">
    <property type="entry name" value="MFS"/>
</dbReference>
<dbReference type="InterPro" id="IPR050327">
    <property type="entry name" value="Proton-linked_MCT"/>
</dbReference>
<comment type="caution">
    <text evidence="3">The sequence shown here is derived from an EMBL/GenBank/DDBJ whole genome shotgun (WGS) entry which is preliminary data.</text>
</comment>